<dbReference type="Pfam" id="PF00646">
    <property type="entry name" value="F-box"/>
    <property type="match status" value="1"/>
</dbReference>
<protein>
    <recommendedName>
        <fullName evidence="2">F-box domain-containing protein</fullName>
    </recommendedName>
</protein>
<organism evidence="3 4">
    <name type="scientific">Urochloa decumbens</name>
    <dbReference type="NCBI Taxonomy" id="240449"/>
    <lineage>
        <taxon>Eukaryota</taxon>
        <taxon>Viridiplantae</taxon>
        <taxon>Streptophyta</taxon>
        <taxon>Embryophyta</taxon>
        <taxon>Tracheophyta</taxon>
        <taxon>Spermatophyta</taxon>
        <taxon>Magnoliopsida</taxon>
        <taxon>Liliopsida</taxon>
        <taxon>Poales</taxon>
        <taxon>Poaceae</taxon>
        <taxon>PACMAD clade</taxon>
        <taxon>Panicoideae</taxon>
        <taxon>Panicodae</taxon>
        <taxon>Paniceae</taxon>
        <taxon>Melinidinae</taxon>
        <taxon>Urochloa</taxon>
    </lineage>
</organism>
<dbReference type="InterPro" id="IPR053197">
    <property type="entry name" value="F-box_SCFL_complex_component"/>
</dbReference>
<feature type="domain" description="F-box" evidence="2">
    <location>
        <begin position="17"/>
        <end position="54"/>
    </location>
</feature>
<dbReference type="SUPFAM" id="SSF52047">
    <property type="entry name" value="RNI-like"/>
    <property type="match status" value="1"/>
</dbReference>
<evidence type="ECO:0000256" key="1">
    <source>
        <dbReference type="SAM" id="MobiDB-lite"/>
    </source>
</evidence>
<proteinExistence type="predicted"/>
<feature type="region of interest" description="Disordered" evidence="1">
    <location>
        <begin position="130"/>
        <end position="149"/>
    </location>
</feature>
<dbReference type="AlphaFoldDB" id="A0ABC9CNL9"/>
<keyword evidence="4" id="KW-1185">Reference proteome</keyword>
<dbReference type="InterPro" id="IPR032675">
    <property type="entry name" value="LRR_dom_sf"/>
</dbReference>
<sequence>MAGQTSSRRGKKAAAKRDRLSALPDGVLHRVLRFLDARHAVAALTLLSRRWRHLWATSPHVSLSDPHHSERFAGALSSSSATARRRCALSASTAATAPPSPTTTGGCATSSAATTTTSALSTSTSAAAAASSSPTASSPARPSRSSPSHPCIAHREVIAPKSVVHLPLLRKLHLFFVKFGDDDASGSAAERLSAGCPALEDVSLSQCSLGKFRASFGNVKTLSITDCEYSDIHVDAPRTRSLRLTVSSRVHLELMPYLVSAWVYFCGNGPKHLAPCGYALLAALRNVQHLEVLRFSLFLQFKGIMGNNSSSEILLFSQLKSLYLGEWLACDFYQPFAYFLRCAPNLVALTLDEWGLYDMHNVVASEEMPMDYKPSEKMKLVSAL</sequence>
<dbReference type="Proteomes" id="UP001497457">
    <property type="component" value="Chromosome 3rd"/>
</dbReference>
<evidence type="ECO:0000313" key="4">
    <source>
        <dbReference type="Proteomes" id="UP001497457"/>
    </source>
</evidence>
<reference evidence="4" key="1">
    <citation type="submission" date="2024-06" db="EMBL/GenBank/DDBJ databases">
        <authorList>
            <person name="Ryan C."/>
        </authorList>
    </citation>
    <scope>NUCLEOTIDE SEQUENCE [LARGE SCALE GENOMIC DNA]</scope>
</reference>
<accession>A0ABC9CNL9</accession>
<dbReference type="Gene3D" id="3.80.10.10">
    <property type="entry name" value="Ribonuclease Inhibitor"/>
    <property type="match status" value="1"/>
</dbReference>
<name>A0ABC9CNL9_9POAL</name>
<feature type="region of interest" description="Disordered" evidence="1">
    <location>
        <begin position="91"/>
        <end position="111"/>
    </location>
</feature>
<evidence type="ECO:0000313" key="3">
    <source>
        <dbReference type="EMBL" id="CAL5023447.1"/>
    </source>
</evidence>
<dbReference type="PANTHER" id="PTHR34223:SF67">
    <property type="entry name" value="F-BOX DOMAIN-CONTAINING PROTEIN"/>
    <property type="match status" value="1"/>
</dbReference>
<dbReference type="SUPFAM" id="SSF81383">
    <property type="entry name" value="F-box domain"/>
    <property type="match status" value="1"/>
</dbReference>
<feature type="compositionally biased region" description="Low complexity" evidence="1">
    <location>
        <begin position="130"/>
        <end position="148"/>
    </location>
</feature>
<dbReference type="PROSITE" id="PS50181">
    <property type="entry name" value="FBOX"/>
    <property type="match status" value="1"/>
</dbReference>
<reference evidence="3 4" key="2">
    <citation type="submission" date="2024-10" db="EMBL/GenBank/DDBJ databases">
        <authorList>
            <person name="Ryan C."/>
        </authorList>
    </citation>
    <scope>NUCLEOTIDE SEQUENCE [LARGE SCALE GENOMIC DNA]</scope>
</reference>
<dbReference type="Gene3D" id="1.20.1280.50">
    <property type="match status" value="1"/>
</dbReference>
<gene>
    <name evidence="3" type="ORF">URODEC1_LOCUS76948</name>
</gene>
<dbReference type="InterPro" id="IPR001810">
    <property type="entry name" value="F-box_dom"/>
</dbReference>
<dbReference type="InterPro" id="IPR036047">
    <property type="entry name" value="F-box-like_dom_sf"/>
</dbReference>
<dbReference type="EMBL" id="OZ075113">
    <property type="protein sequence ID" value="CAL5023447.1"/>
    <property type="molecule type" value="Genomic_DNA"/>
</dbReference>
<dbReference type="PANTHER" id="PTHR34223">
    <property type="entry name" value="OS11G0201299 PROTEIN"/>
    <property type="match status" value="1"/>
</dbReference>
<evidence type="ECO:0000259" key="2">
    <source>
        <dbReference type="PROSITE" id="PS50181"/>
    </source>
</evidence>